<dbReference type="SUPFAM" id="SSF52777">
    <property type="entry name" value="CoA-dependent acyltransferases"/>
    <property type="match status" value="1"/>
</dbReference>
<protein>
    <recommendedName>
        <fullName evidence="1">Condensation domain-containing protein</fullName>
    </recommendedName>
</protein>
<dbReference type="GO" id="GO:0003824">
    <property type="term" value="F:catalytic activity"/>
    <property type="evidence" value="ECO:0007669"/>
    <property type="project" value="InterPro"/>
</dbReference>
<evidence type="ECO:0000313" key="2">
    <source>
        <dbReference type="EMBL" id="PII35109.1"/>
    </source>
</evidence>
<gene>
    <name evidence="2" type="ORF">CTI11_16140</name>
</gene>
<dbReference type="Pfam" id="PF00668">
    <property type="entry name" value="Condensation"/>
    <property type="match status" value="1"/>
</dbReference>
<accession>A0A2G7T5I5</accession>
<sequence>MGSPCRFWSRSCLRCTWRACRRPRLPRALEPRPWPPPLCYADYAAWQRRWMGSAEHARQLRYWQDQLGGEHPLLQLPVDHPRRADGRYEAGEWQFELPDTLARQLHAVARAQGTTLFTVLLTGLQILLYRYSGQQDIRVGVPIANRHRPGAEGIVGLLVNTQVLRGQVHDGLTLDEALARAARPSAGRWPTRTCLSSNWWRCFSRSGNWARMRCSRSCTTISVRRRWRRPALCPAWWWRTPQAVRGRRSSNWHWTARSWWTAAST</sequence>
<dbReference type="AlphaFoldDB" id="A0A2G7T5I5"/>
<organism evidence="2">
    <name type="scientific">Chryseobacterium sp. B5</name>
    <dbReference type="NCBI Taxonomy" id="2050562"/>
    <lineage>
        <taxon>Bacteria</taxon>
        <taxon>Pseudomonadati</taxon>
        <taxon>Bacteroidota</taxon>
        <taxon>Flavobacteriia</taxon>
        <taxon>Flavobacteriales</taxon>
        <taxon>Weeksellaceae</taxon>
        <taxon>Chryseobacterium group</taxon>
        <taxon>Chryseobacterium</taxon>
    </lineage>
</organism>
<dbReference type="EMBL" id="PEKC01000061">
    <property type="protein sequence ID" value="PII35109.1"/>
    <property type="molecule type" value="Genomic_DNA"/>
</dbReference>
<name>A0A2G7T5I5_9FLAO</name>
<reference evidence="2" key="1">
    <citation type="submission" date="2017-10" db="EMBL/GenBank/DDBJ databases">
        <title>Chryseobacterium sp. B5 is a hydrocarbonoclastic and plant growth promoting bacterium.</title>
        <authorList>
            <person name="Thijs S."/>
            <person name="Gkorezis P."/>
            <person name="Van Hamme J."/>
        </authorList>
    </citation>
    <scope>NUCLEOTIDE SEQUENCE</scope>
    <source>
        <strain evidence="2">B5</strain>
    </source>
</reference>
<feature type="domain" description="Condensation" evidence="1">
    <location>
        <begin position="37"/>
        <end position="181"/>
    </location>
</feature>
<dbReference type="InterPro" id="IPR001242">
    <property type="entry name" value="Condensation_dom"/>
</dbReference>
<evidence type="ECO:0000259" key="1">
    <source>
        <dbReference type="Pfam" id="PF00668"/>
    </source>
</evidence>
<comment type="caution">
    <text evidence="2">The sequence shown here is derived from an EMBL/GenBank/DDBJ whole genome shotgun (WGS) entry which is preliminary data.</text>
</comment>
<dbReference type="PANTHER" id="PTHR45398">
    <property type="match status" value="1"/>
</dbReference>
<dbReference type="Gene3D" id="3.30.559.30">
    <property type="entry name" value="Nonribosomal peptide synthetase, condensation domain"/>
    <property type="match status" value="1"/>
</dbReference>
<proteinExistence type="predicted"/>
<dbReference type="PANTHER" id="PTHR45398:SF1">
    <property type="entry name" value="ENZYME, PUTATIVE (JCVI)-RELATED"/>
    <property type="match status" value="1"/>
</dbReference>